<dbReference type="AlphaFoldDB" id="A0A968GC33"/>
<evidence type="ECO:0000313" key="2">
    <source>
        <dbReference type="Proteomes" id="UP000752013"/>
    </source>
</evidence>
<dbReference type="EMBL" id="JAATLK010000001">
    <property type="protein sequence ID" value="NIZ47105.1"/>
    <property type="molecule type" value="Genomic_DNA"/>
</dbReference>
<comment type="caution">
    <text evidence="1">The sequence shown here is derived from an EMBL/GenBank/DDBJ whole genome shotgun (WGS) entry which is preliminary data.</text>
</comment>
<dbReference type="Proteomes" id="UP000752013">
    <property type="component" value="Unassembled WGS sequence"/>
</dbReference>
<accession>A0A968GC33</accession>
<sequence length="188" mass="22639">MLTIGISLMLIGRYLLDNIADNKEFSREHFYHQQAIFINSEEFLQLHKIAVYMHQSMESLHHEKFVHQWKNYFSTNINQEQFYYIKSSRSSLRVMAEVIINHLQEAYPDYTWKFFDTIRARNRYFSVLLNEPQSYLFILSTPKGEHSIMAIAKPSLETEDYIIDLYREETVSETFFENLLIIYNELIR</sequence>
<organism evidence="1 2">
    <name type="scientific">Entomospira nematocerorum</name>
    <dbReference type="NCBI Taxonomy" id="2719987"/>
    <lineage>
        <taxon>Bacteria</taxon>
        <taxon>Pseudomonadati</taxon>
        <taxon>Spirochaetota</taxon>
        <taxon>Spirochaetia</taxon>
        <taxon>Spirochaetales</taxon>
        <taxon>Spirochaetaceae</taxon>
        <taxon>Entomospira</taxon>
    </lineage>
</organism>
<proteinExistence type="predicted"/>
<reference evidence="1" key="1">
    <citation type="submission" date="2020-03" db="EMBL/GenBank/DDBJ databases">
        <title>Spirochaetal bacteria isolated from arthropods constitute a novel genus Entomospira genus novum within the order Spirochaetales.</title>
        <authorList>
            <person name="Grana-Miraglia L."/>
            <person name="Sikutova S."/>
            <person name="Fingerle V."/>
            <person name="Sing A."/>
            <person name="Castillo-Ramirez S."/>
            <person name="Margos G."/>
            <person name="Rudolf I."/>
        </authorList>
    </citation>
    <scope>NUCLEOTIDE SEQUENCE</scope>
    <source>
        <strain evidence="1">BR208</strain>
    </source>
</reference>
<keyword evidence="2" id="KW-1185">Reference proteome</keyword>
<evidence type="ECO:0000313" key="1">
    <source>
        <dbReference type="EMBL" id="NIZ47105.1"/>
    </source>
</evidence>
<dbReference type="RefSeq" id="WP_167703530.1">
    <property type="nucleotide sequence ID" value="NZ_CP118168.1"/>
</dbReference>
<protein>
    <submittedName>
        <fullName evidence="1">Uncharacterized protein</fullName>
    </submittedName>
</protein>
<gene>
    <name evidence="1" type="ORF">HCT46_04145</name>
</gene>
<name>A0A968GC33_9SPIO</name>